<dbReference type="PROSITE" id="PS51183">
    <property type="entry name" value="JMJN"/>
    <property type="match status" value="1"/>
</dbReference>
<dbReference type="PANTHER" id="PTHR10694">
    <property type="entry name" value="LYSINE-SPECIFIC DEMETHYLASE"/>
    <property type="match status" value="1"/>
</dbReference>
<dbReference type="InterPro" id="IPR003347">
    <property type="entry name" value="JmjC_dom"/>
</dbReference>
<accession>A0A4D9D318</accession>
<evidence type="ECO:0000256" key="1">
    <source>
        <dbReference type="SAM" id="MobiDB-lite"/>
    </source>
</evidence>
<dbReference type="Pfam" id="PF02373">
    <property type="entry name" value="JmjC"/>
    <property type="match status" value="1"/>
</dbReference>
<feature type="compositionally biased region" description="Acidic residues" evidence="1">
    <location>
        <begin position="404"/>
        <end position="433"/>
    </location>
</feature>
<dbReference type="AlphaFoldDB" id="A0A4D9D318"/>
<dbReference type="Gene3D" id="2.60.120.650">
    <property type="entry name" value="Cupin"/>
    <property type="match status" value="1"/>
</dbReference>
<dbReference type="SMART" id="SM00545">
    <property type="entry name" value="JmjN"/>
    <property type="match status" value="1"/>
</dbReference>
<proteinExistence type="predicted"/>
<feature type="domain" description="JmjC" evidence="3">
    <location>
        <begin position="138"/>
        <end position="300"/>
    </location>
</feature>
<gene>
    <name evidence="4" type="ORF">NSK_003809</name>
</gene>
<dbReference type="PANTHER" id="PTHR10694:SF7">
    <property type="entry name" value="[HISTONE H3]-TRIMETHYL-L-LYSINE(9) DEMETHYLASE"/>
    <property type="match status" value="1"/>
</dbReference>
<comment type="caution">
    <text evidence="4">The sequence shown here is derived from an EMBL/GenBank/DDBJ whole genome shotgun (WGS) entry which is preliminary data.</text>
</comment>
<organism evidence="4 5">
    <name type="scientific">Nannochloropsis salina CCMP1776</name>
    <dbReference type="NCBI Taxonomy" id="1027361"/>
    <lineage>
        <taxon>Eukaryota</taxon>
        <taxon>Sar</taxon>
        <taxon>Stramenopiles</taxon>
        <taxon>Ochrophyta</taxon>
        <taxon>Eustigmatophyceae</taxon>
        <taxon>Eustigmatales</taxon>
        <taxon>Monodopsidaceae</taxon>
        <taxon>Microchloropsis</taxon>
        <taxon>Microchloropsis salina</taxon>
    </lineage>
</organism>
<sequence length="944" mass="103159">MSSTTCPVFRPSREEFKNFSAYIDKIDSRVGNAGLCKIIPPEGWYDTPTEAEFEGMWAERGLVVPPIKQCVSGLRGVYQLGLMDGKKMAVKDFQALAKKAEPDQAMSYSEIERLFWRSMGPLAPPPLYGADMSGSLFRDQASGWNLSELDNMIKLLPSNLPGITTAMLYFGMWRAMFAFHTEDMNLYSINYLHAGRPKSWYSIPPHAQRRFESLAQSLNPQGFRTCSEFLRHKTSIFSPKVLRESGIPFHTLVQEPGEFVVTFPASYHAGFNHGFNVAEATNFSTERWLSKGREAKVCRCQPYSVHINMDDFAAKLAAKRAADQARVEALPNKTSKIDRKKILRRLSYIGWMAWREQDEEARRVEEARAVKERQRLQREQTNLRRKEKVRRLNGGTLSLTVGEGEGEGGGDGQSAEDSEERVGGDEGEDEEDGGPARQGLEVDLAAQKQWDFRCRCGVVATSGAPVLSWPKGAIFQCAGCLAWSHTRCLYSKDHAPRRAFCAGCHQVLQRLEASGTDWPTGRRIKLRSKVVVCRGPRGLEEGSVTMIGEGMARVYFKGMKKSRKRDRAGAPGETWPKALKRPMEEWVNVMSSRFLSRERVQAALGQFSLQSIPTQDCTISESIKMQTPQSQEKKLEQGLDHHGDVATSAGHCCRDQVMSASSLRGSGAAQAPANTKRGMAPHPAPLLRGVPLPDAQAAVRHAKFQKDLARSKKAFRSLFSRTRNSEAVPGGSYSRYHAAHNASIFDGEWSDDEEGERKVLEEQCRGLPPGNGDLAGGLNGGRGCGSAHDDLSNGGHVLPRYCGTDGATERAQEPTPNSCALAQGAHVPPSSACLYPLQQHHEGTQCGTLKGPHQPSSTRPSTESSIKNASVEMSGEGSSSVAASRVSTVYECRTGTGNCANIKLTSMDCGQGLRNAGIPAMGPGAVGATAGTVGASRGILGRGR</sequence>
<dbReference type="OrthoDB" id="9547406at2759"/>
<dbReference type="InterPro" id="IPR003349">
    <property type="entry name" value="JmjN"/>
</dbReference>
<evidence type="ECO:0000313" key="4">
    <source>
        <dbReference type="EMBL" id="TFJ84777.1"/>
    </source>
</evidence>
<dbReference type="GO" id="GO:0051864">
    <property type="term" value="F:histone H3K36 demethylase activity"/>
    <property type="evidence" value="ECO:0007669"/>
    <property type="project" value="TreeGrafter"/>
</dbReference>
<dbReference type="GO" id="GO:0000785">
    <property type="term" value="C:chromatin"/>
    <property type="evidence" value="ECO:0007669"/>
    <property type="project" value="TreeGrafter"/>
</dbReference>
<evidence type="ECO:0000259" key="2">
    <source>
        <dbReference type="PROSITE" id="PS51183"/>
    </source>
</evidence>
<reference evidence="4 5" key="1">
    <citation type="submission" date="2019-01" db="EMBL/GenBank/DDBJ databases">
        <title>Nuclear Genome Assembly of the Microalgal Biofuel strain Nannochloropsis salina CCMP1776.</title>
        <authorList>
            <person name="Hovde B."/>
        </authorList>
    </citation>
    <scope>NUCLEOTIDE SEQUENCE [LARGE SCALE GENOMIC DNA]</scope>
    <source>
        <strain evidence="4 5">CCMP1776</strain>
    </source>
</reference>
<evidence type="ECO:0000259" key="3">
    <source>
        <dbReference type="PROSITE" id="PS51184"/>
    </source>
</evidence>
<evidence type="ECO:0008006" key="6">
    <source>
        <dbReference type="Google" id="ProtNLM"/>
    </source>
</evidence>
<dbReference type="GO" id="GO:0032454">
    <property type="term" value="F:histone H3K9 demethylase activity"/>
    <property type="evidence" value="ECO:0007669"/>
    <property type="project" value="TreeGrafter"/>
</dbReference>
<evidence type="ECO:0000313" key="5">
    <source>
        <dbReference type="Proteomes" id="UP000355283"/>
    </source>
</evidence>
<feature type="domain" description="JmjN" evidence="2">
    <location>
        <begin position="6"/>
        <end position="47"/>
    </location>
</feature>
<dbReference type="SMART" id="SM00558">
    <property type="entry name" value="JmjC"/>
    <property type="match status" value="1"/>
</dbReference>
<feature type="region of interest" description="Disordered" evidence="1">
    <location>
        <begin position="395"/>
        <end position="436"/>
    </location>
</feature>
<keyword evidence="5" id="KW-1185">Reference proteome</keyword>
<dbReference type="Proteomes" id="UP000355283">
    <property type="component" value="Unassembled WGS sequence"/>
</dbReference>
<feature type="compositionally biased region" description="Low complexity" evidence="1">
    <location>
        <begin position="869"/>
        <end position="878"/>
    </location>
</feature>
<feature type="compositionally biased region" description="Polar residues" evidence="1">
    <location>
        <begin position="854"/>
        <end position="868"/>
    </location>
</feature>
<protein>
    <recommendedName>
        <fullName evidence="6">JmjC domain-containing protein</fullName>
    </recommendedName>
</protein>
<name>A0A4D9D318_9STRA</name>
<feature type="region of interest" description="Disordered" evidence="1">
    <location>
        <begin position="844"/>
        <end position="878"/>
    </location>
</feature>
<dbReference type="SUPFAM" id="SSF51197">
    <property type="entry name" value="Clavaminate synthase-like"/>
    <property type="match status" value="1"/>
</dbReference>
<feature type="region of interest" description="Disordered" evidence="1">
    <location>
        <begin position="663"/>
        <end position="686"/>
    </location>
</feature>
<dbReference type="EMBL" id="SDOX01000017">
    <property type="protein sequence ID" value="TFJ84777.1"/>
    <property type="molecule type" value="Genomic_DNA"/>
</dbReference>
<dbReference type="Pfam" id="PF02375">
    <property type="entry name" value="JmjN"/>
    <property type="match status" value="1"/>
</dbReference>
<dbReference type="PROSITE" id="PS51184">
    <property type="entry name" value="JMJC"/>
    <property type="match status" value="1"/>
</dbReference>
<dbReference type="GO" id="GO:0005634">
    <property type="term" value="C:nucleus"/>
    <property type="evidence" value="ECO:0007669"/>
    <property type="project" value="TreeGrafter"/>
</dbReference>
<dbReference type="GO" id="GO:0010468">
    <property type="term" value="P:regulation of gene expression"/>
    <property type="evidence" value="ECO:0007669"/>
    <property type="project" value="TreeGrafter"/>
</dbReference>